<organism evidence="1 2">
    <name type="scientific">Kutzneria kofuensis</name>
    <dbReference type="NCBI Taxonomy" id="103725"/>
    <lineage>
        <taxon>Bacteria</taxon>
        <taxon>Bacillati</taxon>
        <taxon>Actinomycetota</taxon>
        <taxon>Actinomycetes</taxon>
        <taxon>Pseudonocardiales</taxon>
        <taxon>Pseudonocardiaceae</taxon>
        <taxon>Kutzneria</taxon>
    </lineage>
</organism>
<accession>A0A7W9KD24</accession>
<evidence type="ECO:0000313" key="1">
    <source>
        <dbReference type="EMBL" id="MBB5890336.1"/>
    </source>
</evidence>
<sequence length="403" mass="40445">MAQTLHEFTLGLLNDEQARSLFAADPTGVLQSAGLGDITAADVHEILPLVLDMAPTHVVEAFEQTLGGGLPALPSLPGADAISTLQHLTAAVPALPVDALPRELPVDGLPSLPVEGLPTLPVDGLPSIPALPVDGLPTLPVDGLPSIPGLPVDGLPVDGLPGLPNLPGLGGVTGALPTVPGLPGLPDASDPTALVDDLRGAATNPARSLDQVQQLASQVPVVATHGIPAVPSVENLVSTVTSAASNVDVTKTLDTTTHTVAGVAGNVPVAGKVVADASGHVTSAVHAVDVDDVAKTVTTATHITDITKIANDPIHSVTSIANDPIHAATSIANVSHTLDTVTTVANSVHGDQALQHVSGCVDATVKDLNIGDDNHIGIGNVNLGGVHVNDVTHNLDATHLTGF</sequence>
<keyword evidence="2" id="KW-1185">Reference proteome</keyword>
<dbReference type="InterPro" id="IPR049709">
    <property type="entry name" value="IniB-like_N"/>
</dbReference>
<reference evidence="1 2" key="1">
    <citation type="submission" date="2020-08" db="EMBL/GenBank/DDBJ databases">
        <title>Sequencing the genomes of 1000 actinobacteria strains.</title>
        <authorList>
            <person name="Klenk H.-P."/>
        </authorList>
    </citation>
    <scope>NUCLEOTIDE SEQUENCE [LARGE SCALE GENOMIC DNA]</scope>
    <source>
        <strain evidence="1 2">DSM 43851</strain>
    </source>
</reference>
<dbReference type="Proteomes" id="UP000585638">
    <property type="component" value="Unassembled WGS sequence"/>
</dbReference>
<gene>
    <name evidence="1" type="ORF">BJ998_001532</name>
</gene>
<protein>
    <submittedName>
        <fullName evidence="1">Uncharacterized protein</fullName>
    </submittedName>
</protein>
<proteinExistence type="predicted"/>
<dbReference type="EMBL" id="JACHIR010000001">
    <property type="protein sequence ID" value="MBB5890336.1"/>
    <property type="molecule type" value="Genomic_DNA"/>
</dbReference>
<dbReference type="RefSeq" id="WP_184859730.1">
    <property type="nucleotide sequence ID" value="NZ_BAAAWY010000047.1"/>
</dbReference>
<dbReference type="AlphaFoldDB" id="A0A7W9KD24"/>
<comment type="caution">
    <text evidence="1">The sequence shown here is derived from an EMBL/GenBank/DDBJ whole genome shotgun (WGS) entry which is preliminary data.</text>
</comment>
<name>A0A7W9KD24_9PSEU</name>
<evidence type="ECO:0000313" key="2">
    <source>
        <dbReference type="Proteomes" id="UP000585638"/>
    </source>
</evidence>
<dbReference type="NCBIfam" id="NF038175">
    <property type="entry name" value="IniB_NTERM"/>
    <property type="match status" value="1"/>
</dbReference>